<dbReference type="SMART" id="SM00847">
    <property type="entry name" value="HA2"/>
    <property type="match status" value="1"/>
</dbReference>
<keyword evidence="7" id="KW-0347">Helicase</keyword>
<dbReference type="SUPFAM" id="SSF90229">
    <property type="entry name" value="CCCH zinc finger"/>
    <property type="match status" value="1"/>
</dbReference>
<feature type="domain" description="Helicase ATP-binding" evidence="15">
    <location>
        <begin position="437"/>
        <end position="606"/>
    </location>
</feature>
<dbReference type="InterPro" id="IPR016135">
    <property type="entry name" value="UBQ-conjugating_enzyme/RWD"/>
</dbReference>
<dbReference type="InterPro" id="IPR027417">
    <property type="entry name" value="P-loop_NTPase"/>
</dbReference>
<dbReference type="GO" id="GO:0016787">
    <property type="term" value="F:hydrolase activity"/>
    <property type="evidence" value="ECO:0007669"/>
    <property type="project" value="UniProtKB-KW"/>
</dbReference>
<dbReference type="FunFam" id="3.40.50.300:FF:001214">
    <property type="entry name" value="DExH-box ATP-dependent RNA helicase"/>
    <property type="match status" value="1"/>
</dbReference>
<sequence length="1256" mass="143557">MDQLSKQLAEDIFLREPVDARIRKPKEKPQEDDSHPTLKVEMQTIRLSSDSQKIVLDTLKYIHGPDFKLGSASNYKDKGSNLGNKYWMERGNLVVQGGFDYSLTTKGDVKSPETRLREFALAKLERYNFHKVHCSEALHLAKENTDKALEILSEKYFSLQLQNKPENVPSVTELQEMKNDEVAVLESIYDSIFRIKDTNTWSVKINMDYLTKMYEKTSVIVPQKKENTNFKTKKKEVCKLYLGGSCRFGAKCRFLHEAKVENVIIEEKKEKINYELEIRFPKDSVYPYEPPLIFFKLETRSKLIPERTCLLITTRLYEEAQTYARDGIPCIYSLVELLNNEDDILNYIKFSTKEFLSPTNSLLPQIVNNEDSDRQKPSHYILSKERDNRPSVNFDNIMSENREIAKRFSEKPENNRYNKMMTSRRGLPAWQKKTSILDAMKKSQVIVISGETGCGKSTQVPQYILDEWLENFKEDPRHVEIVCTQPRRISAIGVADRVAEERVEKTGQVIGYQIRLENKMSSKTRLSFCTTGILLRRLEYDPQLTSVTHIIVDEVHERSEESDFLLLILRDLIKVRKDLRVVLMSATLNADLFSDYFDNVPVLEIPGRTFPVEQVFLEEIMDLTNYVLEENGLYARKIKKDKKIDFETEIETSDVRSEASEAPKLTIRDENLSISQVLARYPKCSKVTCKNMYLMDVEKINLELIEHVLTYIVSGDHKWPKEGAVLVFLPGIGEIMSLYDQLVESHTFSPKTGKYKLIPLHSTLSSEEQASVFKHPGEGVRKIVLSTNIAETSVTIDDCVFVIDAGRMKEKRFDSNRNMESLDLVWVSRANAKQRRGRAGRVMPGVCIHLFTSHRYQHHLAEQPVPEIHRVPLEQLLLKLKILPLFQNMSVHEVLAKTIEPPEKFNIDGALSRLQDVGALDKSYQLTALGRHLASLPVDVRIGKLMLFGAIFCCVDSALTMAAFLSHKSPFVAPFGKKTEADAKRREFACANSDQLTTLRAYKKWQEAMKSSTYAGLVFANENFLSHKTLLMLADIKHQLLGLLASIGFVPNMPALRKKMWRDSVAKLTGDELNSNGNNDKLLATILCAALYPNVVKVLTPEKSFHMQAGGAIPRQATSDELRFKTKSDGYVSLHPSSVNFTIGYYSSPYLVYQEKVKTTKVFIRECSMVPQLPLILFSGCSLAVELHNGTFIVSLEDGWIMFQVENHEVAEMLKAIRIELVNLLEEKINDPSLNLLHYEKGNKIIKTIVQIVTKD</sequence>
<dbReference type="PANTHER" id="PTHR18934">
    <property type="entry name" value="ATP-DEPENDENT RNA HELICASE"/>
    <property type="match status" value="1"/>
</dbReference>
<dbReference type="InterPro" id="IPR011545">
    <property type="entry name" value="DEAD/DEAH_box_helicase_dom"/>
</dbReference>
<dbReference type="Pfam" id="PF05773">
    <property type="entry name" value="RWD"/>
    <property type="match status" value="1"/>
</dbReference>
<dbReference type="InterPro" id="IPR036855">
    <property type="entry name" value="Znf_CCCH_sf"/>
</dbReference>
<keyword evidence="18" id="KW-1185">Reference proteome</keyword>
<dbReference type="CDD" id="cd18791">
    <property type="entry name" value="SF2_C_RHA"/>
    <property type="match status" value="1"/>
</dbReference>
<accession>A0AAV1J3K9</accession>
<evidence type="ECO:0000256" key="2">
    <source>
        <dbReference type="ARBA" id="ARBA00012552"/>
    </source>
</evidence>
<dbReference type="InterPro" id="IPR001650">
    <property type="entry name" value="Helicase_C-like"/>
</dbReference>
<evidence type="ECO:0000256" key="3">
    <source>
        <dbReference type="ARBA" id="ARBA00022723"/>
    </source>
</evidence>
<feature type="zinc finger region" description="C3H1-type" evidence="12">
    <location>
        <begin position="232"/>
        <end position="259"/>
    </location>
</feature>
<dbReference type="EMBL" id="CAVLEF010000004">
    <property type="protein sequence ID" value="CAK1543004.1"/>
    <property type="molecule type" value="Genomic_DNA"/>
</dbReference>
<dbReference type="Gene3D" id="1.20.120.1080">
    <property type="match status" value="1"/>
</dbReference>
<dbReference type="InterPro" id="IPR011709">
    <property type="entry name" value="DEAD-box_helicase_OB_fold"/>
</dbReference>
<proteinExistence type="inferred from homology"/>
<evidence type="ECO:0000256" key="8">
    <source>
        <dbReference type="ARBA" id="ARBA00022833"/>
    </source>
</evidence>
<dbReference type="PANTHER" id="PTHR18934:SF145">
    <property type="entry name" value="ATP-DEPENDENT RNA HELICASE DHX57-RELATED"/>
    <property type="match status" value="1"/>
</dbReference>
<dbReference type="EC" id="3.6.4.13" evidence="2"/>
<dbReference type="SMART" id="SM00487">
    <property type="entry name" value="DEXDc"/>
    <property type="match status" value="1"/>
</dbReference>
<dbReference type="Pfam" id="PF00270">
    <property type="entry name" value="DEAD"/>
    <property type="match status" value="1"/>
</dbReference>
<evidence type="ECO:0000259" key="16">
    <source>
        <dbReference type="PROSITE" id="PS51194"/>
    </source>
</evidence>
<feature type="domain" description="C3H1-type" evidence="13">
    <location>
        <begin position="232"/>
        <end position="259"/>
    </location>
</feature>
<dbReference type="AlphaFoldDB" id="A0AAV1J3K9"/>
<evidence type="ECO:0000259" key="15">
    <source>
        <dbReference type="PROSITE" id="PS51192"/>
    </source>
</evidence>
<dbReference type="PROSITE" id="PS51192">
    <property type="entry name" value="HELICASE_ATP_BIND_1"/>
    <property type="match status" value="1"/>
</dbReference>
<evidence type="ECO:0000256" key="6">
    <source>
        <dbReference type="ARBA" id="ARBA00022801"/>
    </source>
</evidence>
<dbReference type="PROSITE" id="PS50908">
    <property type="entry name" value="RWD"/>
    <property type="match status" value="1"/>
</dbReference>
<evidence type="ECO:0000256" key="9">
    <source>
        <dbReference type="ARBA" id="ARBA00022840"/>
    </source>
</evidence>
<organism evidence="17 18">
    <name type="scientific">Leptosia nina</name>
    <dbReference type="NCBI Taxonomy" id="320188"/>
    <lineage>
        <taxon>Eukaryota</taxon>
        <taxon>Metazoa</taxon>
        <taxon>Ecdysozoa</taxon>
        <taxon>Arthropoda</taxon>
        <taxon>Hexapoda</taxon>
        <taxon>Insecta</taxon>
        <taxon>Pterygota</taxon>
        <taxon>Neoptera</taxon>
        <taxon>Endopterygota</taxon>
        <taxon>Lepidoptera</taxon>
        <taxon>Glossata</taxon>
        <taxon>Ditrysia</taxon>
        <taxon>Papilionoidea</taxon>
        <taxon>Pieridae</taxon>
        <taxon>Pierinae</taxon>
        <taxon>Leptosia</taxon>
    </lineage>
</organism>
<dbReference type="Pfam" id="PF04408">
    <property type="entry name" value="WHD_HA2"/>
    <property type="match status" value="1"/>
</dbReference>
<dbReference type="SMART" id="SM00490">
    <property type="entry name" value="HELICc"/>
    <property type="match status" value="1"/>
</dbReference>
<dbReference type="GO" id="GO:0003724">
    <property type="term" value="F:RNA helicase activity"/>
    <property type="evidence" value="ECO:0007669"/>
    <property type="project" value="UniProtKB-EC"/>
</dbReference>
<keyword evidence="6" id="KW-0378">Hydrolase</keyword>
<evidence type="ECO:0000256" key="1">
    <source>
        <dbReference type="ARBA" id="ARBA00008792"/>
    </source>
</evidence>
<dbReference type="Gene3D" id="3.10.110.10">
    <property type="entry name" value="Ubiquitin Conjugating Enzyme"/>
    <property type="match status" value="1"/>
</dbReference>
<dbReference type="SUPFAM" id="SSF54495">
    <property type="entry name" value="UBC-like"/>
    <property type="match status" value="1"/>
</dbReference>
<evidence type="ECO:0000259" key="14">
    <source>
        <dbReference type="PROSITE" id="PS50908"/>
    </source>
</evidence>
<dbReference type="GO" id="GO:0008270">
    <property type="term" value="F:zinc ion binding"/>
    <property type="evidence" value="ECO:0007669"/>
    <property type="project" value="UniProtKB-KW"/>
</dbReference>
<reference evidence="17 18" key="1">
    <citation type="submission" date="2023-11" db="EMBL/GenBank/DDBJ databases">
        <authorList>
            <person name="Okamura Y."/>
        </authorList>
    </citation>
    <scope>NUCLEOTIDE SEQUENCE [LARGE SCALE GENOMIC DNA]</scope>
</reference>
<dbReference type="Gene3D" id="3.40.50.300">
    <property type="entry name" value="P-loop containing nucleotide triphosphate hydrolases"/>
    <property type="match status" value="2"/>
</dbReference>
<dbReference type="Pfam" id="PF21010">
    <property type="entry name" value="HA2_C"/>
    <property type="match status" value="1"/>
</dbReference>
<dbReference type="InterPro" id="IPR006575">
    <property type="entry name" value="RWD_dom"/>
</dbReference>
<dbReference type="Pfam" id="PF00271">
    <property type="entry name" value="Helicase_C"/>
    <property type="match status" value="1"/>
</dbReference>
<feature type="domain" description="Helicase C-terminal" evidence="16">
    <location>
        <begin position="704"/>
        <end position="884"/>
    </location>
</feature>
<comment type="similarity">
    <text evidence="1">Belongs to the DEAD box helicase family. DEAH subfamily.</text>
</comment>
<dbReference type="InterPro" id="IPR059023">
    <property type="entry name" value="RNA_hel_CTD"/>
</dbReference>
<dbReference type="InterPro" id="IPR048333">
    <property type="entry name" value="HA2_WH"/>
</dbReference>
<evidence type="ECO:0000256" key="10">
    <source>
        <dbReference type="ARBA" id="ARBA00023054"/>
    </source>
</evidence>
<dbReference type="GO" id="GO:0005524">
    <property type="term" value="F:ATP binding"/>
    <property type="evidence" value="ECO:0007669"/>
    <property type="project" value="UniProtKB-KW"/>
</dbReference>
<comment type="catalytic activity">
    <reaction evidence="11">
        <text>ATP + H2O = ADP + phosphate + H(+)</text>
        <dbReference type="Rhea" id="RHEA:13065"/>
        <dbReference type="ChEBI" id="CHEBI:15377"/>
        <dbReference type="ChEBI" id="CHEBI:15378"/>
        <dbReference type="ChEBI" id="CHEBI:30616"/>
        <dbReference type="ChEBI" id="CHEBI:43474"/>
        <dbReference type="ChEBI" id="CHEBI:456216"/>
        <dbReference type="EC" id="3.6.4.13"/>
    </reaction>
</comment>
<evidence type="ECO:0000256" key="4">
    <source>
        <dbReference type="ARBA" id="ARBA00022741"/>
    </source>
</evidence>
<keyword evidence="3 12" id="KW-0479">Metal-binding</keyword>
<evidence type="ECO:0000256" key="12">
    <source>
        <dbReference type="PROSITE-ProRule" id="PRU00723"/>
    </source>
</evidence>
<dbReference type="Gene3D" id="2.30.30.1190">
    <property type="match status" value="1"/>
</dbReference>
<dbReference type="Pfam" id="PF26026">
    <property type="entry name" value="RNA_hel_CTD"/>
    <property type="match status" value="1"/>
</dbReference>
<keyword evidence="8 12" id="KW-0862">Zinc</keyword>
<evidence type="ECO:0000256" key="7">
    <source>
        <dbReference type="ARBA" id="ARBA00022806"/>
    </source>
</evidence>
<keyword evidence="5 12" id="KW-0863">Zinc-finger</keyword>
<dbReference type="SMART" id="SM00356">
    <property type="entry name" value="ZnF_C3H1"/>
    <property type="match status" value="1"/>
</dbReference>
<dbReference type="SUPFAM" id="SSF52540">
    <property type="entry name" value="P-loop containing nucleoside triphosphate hydrolases"/>
    <property type="match status" value="1"/>
</dbReference>
<evidence type="ECO:0000313" key="18">
    <source>
        <dbReference type="Proteomes" id="UP001497472"/>
    </source>
</evidence>
<dbReference type="InterPro" id="IPR014001">
    <property type="entry name" value="Helicase_ATP-bd"/>
</dbReference>
<dbReference type="FunFam" id="3.40.50.300:FF:000325">
    <property type="entry name" value="ATP-dependent RNA helicase DHX29"/>
    <property type="match status" value="1"/>
</dbReference>
<keyword evidence="9" id="KW-0067">ATP-binding</keyword>
<name>A0AAV1J3K9_9NEOP</name>
<evidence type="ECO:0000313" key="17">
    <source>
        <dbReference type="EMBL" id="CAK1543004.1"/>
    </source>
</evidence>
<dbReference type="Proteomes" id="UP001497472">
    <property type="component" value="Unassembled WGS sequence"/>
</dbReference>
<dbReference type="GO" id="GO:0003723">
    <property type="term" value="F:RNA binding"/>
    <property type="evidence" value="ECO:0007669"/>
    <property type="project" value="TreeGrafter"/>
</dbReference>
<protein>
    <recommendedName>
        <fullName evidence="2">RNA helicase</fullName>
        <ecNumber evidence="2">3.6.4.13</ecNumber>
    </recommendedName>
</protein>
<dbReference type="PROSITE" id="PS51194">
    <property type="entry name" value="HELICASE_CTER"/>
    <property type="match status" value="1"/>
</dbReference>
<dbReference type="InterPro" id="IPR000571">
    <property type="entry name" value="Znf_CCCH"/>
</dbReference>
<dbReference type="PROSITE" id="PS50103">
    <property type="entry name" value="ZF_C3H1"/>
    <property type="match status" value="1"/>
</dbReference>
<evidence type="ECO:0000259" key="13">
    <source>
        <dbReference type="PROSITE" id="PS50103"/>
    </source>
</evidence>
<keyword evidence="4" id="KW-0547">Nucleotide-binding</keyword>
<dbReference type="FunFam" id="1.20.120.1080:FF:000002">
    <property type="entry name" value="Putative ATP-dependent RNA helicase DHX36"/>
    <property type="match status" value="1"/>
</dbReference>
<gene>
    <name evidence="17" type="ORF">LNINA_LOCUS2845</name>
</gene>
<dbReference type="Pfam" id="PF00642">
    <property type="entry name" value="zf-CCCH"/>
    <property type="match status" value="1"/>
</dbReference>
<keyword evidence="10" id="KW-0175">Coiled coil</keyword>
<evidence type="ECO:0000256" key="11">
    <source>
        <dbReference type="ARBA" id="ARBA00047984"/>
    </source>
</evidence>
<comment type="caution">
    <text evidence="17">The sequence shown here is derived from an EMBL/GenBank/DDBJ whole genome shotgun (WGS) entry which is preliminary data.</text>
</comment>
<dbReference type="InterPro" id="IPR007502">
    <property type="entry name" value="Helicase-assoc_dom"/>
</dbReference>
<feature type="domain" description="RWD" evidence="14">
    <location>
        <begin position="180"/>
        <end position="345"/>
    </location>
</feature>
<evidence type="ECO:0000256" key="5">
    <source>
        <dbReference type="ARBA" id="ARBA00022771"/>
    </source>
</evidence>
<dbReference type="Pfam" id="PF07717">
    <property type="entry name" value="OB_NTP_bind"/>
    <property type="match status" value="1"/>
</dbReference>